<reference evidence="7 8" key="1">
    <citation type="submission" date="2020-12" db="EMBL/GenBank/DDBJ databases">
        <title>Comparative genome analysis of fungal antagonists Marinomonas ostreistagni 398 and M. spartinae 468.</title>
        <authorList>
            <person name="Fields J.L."/>
            <person name="Mavrodi O.V."/>
            <person name="Biber P.D."/>
            <person name="Indest K.J."/>
            <person name="Mavrodi D.V."/>
        </authorList>
    </citation>
    <scope>NUCLEOTIDE SEQUENCE [LARGE SCALE GENOMIC DNA]</scope>
    <source>
        <strain evidence="7 8">USM7</strain>
    </source>
</reference>
<dbReference type="PANTHER" id="PTHR43429:SF3">
    <property type="entry name" value="NITRITE REDUCTASE [NAD(P)H]"/>
    <property type="match status" value="1"/>
</dbReference>
<feature type="domain" description="NADH-rubredoxin oxidoreductase C-terminal" evidence="6">
    <location>
        <begin position="318"/>
        <end position="384"/>
    </location>
</feature>
<dbReference type="InterPro" id="IPR016156">
    <property type="entry name" value="FAD/NAD-linked_Rdtase_dimer_sf"/>
</dbReference>
<dbReference type="Gene3D" id="3.50.50.60">
    <property type="entry name" value="FAD/NAD(P)-binding domain"/>
    <property type="match status" value="2"/>
</dbReference>
<comment type="caution">
    <text evidence="7">The sequence shown here is derived from an EMBL/GenBank/DDBJ whole genome shotgun (WGS) entry which is preliminary data.</text>
</comment>
<protein>
    <submittedName>
        <fullName evidence="7">NAD(P)/FAD-dependent oxidoreductase</fullName>
    </submittedName>
</protein>
<dbReference type="Gene3D" id="3.30.390.30">
    <property type="match status" value="1"/>
</dbReference>
<feature type="domain" description="FAD/NAD(P)-binding" evidence="5">
    <location>
        <begin position="5"/>
        <end position="281"/>
    </location>
</feature>
<evidence type="ECO:0000313" key="7">
    <source>
        <dbReference type="EMBL" id="MBJ7551730.1"/>
    </source>
</evidence>
<comment type="cofactor">
    <cofactor evidence="1">
        <name>FAD</name>
        <dbReference type="ChEBI" id="CHEBI:57692"/>
    </cofactor>
</comment>
<dbReference type="Proteomes" id="UP000598488">
    <property type="component" value="Unassembled WGS sequence"/>
</dbReference>
<gene>
    <name evidence="7" type="ORF">JHD44_13620</name>
</gene>
<organism evidence="7 8">
    <name type="scientific">Marinomonas ostreistagni</name>
    <dbReference type="NCBI Taxonomy" id="359209"/>
    <lineage>
        <taxon>Bacteria</taxon>
        <taxon>Pseudomonadati</taxon>
        <taxon>Pseudomonadota</taxon>
        <taxon>Gammaproteobacteria</taxon>
        <taxon>Oceanospirillales</taxon>
        <taxon>Oceanospirillaceae</taxon>
        <taxon>Marinomonas</taxon>
    </lineage>
</organism>
<evidence type="ECO:0000313" key="8">
    <source>
        <dbReference type="Proteomes" id="UP000598488"/>
    </source>
</evidence>
<evidence type="ECO:0000259" key="5">
    <source>
        <dbReference type="Pfam" id="PF07992"/>
    </source>
</evidence>
<name>A0ABS0ZDJ5_9GAMM</name>
<dbReference type="InterPro" id="IPR023753">
    <property type="entry name" value="FAD/NAD-binding_dom"/>
</dbReference>
<evidence type="ECO:0000256" key="2">
    <source>
        <dbReference type="ARBA" id="ARBA00006442"/>
    </source>
</evidence>
<dbReference type="PANTHER" id="PTHR43429">
    <property type="entry name" value="PYRIDINE NUCLEOTIDE-DISULFIDE OXIDOREDUCTASE DOMAIN-CONTAINING"/>
    <property type="match status" value="1"/>
</dbReference>
<dbReference type="PRINTS" id="PR00411">
    <property type="entry name" value="PNDRDTASEI"/>
</dbReference>
<evidence type="ECO:0000256" key="4">
    <source>
        <dbReference type="ARBA" id="ARBA00022827"/>
    </source>
</evidence>
<dbReference type="Pfam" id="PF18267">
    <property type="entry name" value="Rubredoxin_C"/>
    <property type="match status" value="1"/>
</dbReference>
<dbReference type="SUPFAM" id="SSF51905">
    <property type="entry name" value="FAD/NAD(P)-binding domain"/>
    <property type="match status" value="1"/>
</dbReference>
<comment type="similarity">
    <text evidence="2">Belongs to the FAD-dependent oxidoreductase family.</text>
</comment>
<dbReference type="InterPro" id="IPR050260">
    <property type="entry name" value="FAD-bd_OxRdtase"/>
</dbReference>
<evidence type="ECO:0000256" key="3">
    <source>
        <dbReference type="ARBA" id="ARBA00022630"/>
    </source>
</evidence>
<dbReference type="InterPro" id="IPR041575">
    <property type="entry name" value="Rubredoxin_C"/>
</dbReference>
<dbReference type="EMBL" id="JAEMUH010000013">
    <property type="protein sequence ID" value="MBJ7551730.1"/>
    <property type="molecule type" value="Genomic_DNA"/>
</dbReference>
<evidence type="ECO:0000259" key="6">
    <source>
        <dbReference type="Pfam" id="PF18267"/>
    </source>
</evidence>
<keyword evidence="8" id="KW-1185">Reference proteome</keyword>
<dbReference type="RefSeq" id="WP_199463325.1">
    <property type="nucleotide sequence ID" value="NZ_JAEMUH010000013.1"/>
</dbReference>
<dbReference type="InterPro" id="IPR036188">
    <property type="entry name" value="FAD/NAD-bd_sf"/>
</dbReference>
<dbReference type="PRINTS" id="PR00368">
    <property type="entry name" value="FADPNR"/>
</dbReference>
<keyword evidence="3" id="KW-0285">Flavoprotein</keyword>
<proteinExistence type="inferred from homology"/>
<keyword evidence="4" id="KW-0274">FAD</keyword>
<accession>A0ABS0ZDJ5</accession>
<evidence type="ECO:0000256" key="1">
    <source>
        <dbReference type="ARBA" id="ARBA00001974"/>
    </source>
</evidence>
<sequence length="402" mass="43069">MAKLHVVIIGAGMAGSKLAFELAHLPGMPFDVTLVGEEAQIGYNRIMLSSVLAKEVSEDDISLVDVGAMTQNGARIIASDPAVEVNNAAKTVLLDSGLRLHFDALVYATGARSYLPDWARVAAKNVVGFRDWKDVNALLSLGLGDKVAVIGGGLLGLEAAVGLAKNGQHPTVIQRSSYILNRQLDERSAHLLQDCLQDKGVSFFTSATPIGLNVDQTTSLVTSVETDRGCIEADMVVVATGIAPEVALAKSSGLDVDKAILVSSDMQTSHPGIYALGECCQFKHHTFGLVAPIWDQLDVLLKTLLGADAEFDVKPIPTKLKVSGVDLYSVGQIDAEPEQEITFLDRGLNHYRKLVVKDDLLVGAILYGNVADGSWYSQLIQNQTNISEMLEFLAFGEAYCQS</sequence>
<dbReference type="Pfam" id="PF07992">
    <property type="entry name" value="Pyr_redox_2"/>
    <property type="match status" value="1"/>
</dbReference>